<protein>
    <recommendedName>
        <fullName evidence="1">SUF system FeS cluster assembly SufBD core domain-containing protein</fullName>
    </recommendedName>
</protein>
<proteinExistence type="predicted"/>
<dbReference type="SUPFAM" id="SSF101960">
    <property type="entry name" value="Stabilizer of iron transporter SufD"/>
    <property type="match status" value="1"/>
</dbReference>
<dbReference type="PANTHER" id="PTHR43575:SF1">
    <property type="entry name" value="PROTEIN ABCI7, CHLOROPLASTIC"/>
    <property type="match status" value="1"/>
</dbReference>
<dbReference type="Pfam" id="PF01458">
    <property type="entry name" value="SUFBD_core"/>
    <property type="match status" value="1"/>
</dbReference>
<sequence>SQVNVTENGIFENFILSCSSSFFKNDIQCILKENHSSGFINGAILAQDNQHHEIKTNIEHIGQNTKSYQKIKSVLNKNSKAIFQGKIYVDSNAQKTDGYQLSKAIILDQDSEFDSKPELEIYADDVKCSHGSTSGSLDEEAIFYLMSRGLNRFKARKLLIKGFLVDAIETITNEEIKKYFLNKLENKINELR</sequence>
<gene>
    <name evidence="2" type="ORF">METZ01_LOCUS433748</name>
</gene>
<reference evidence="2" key="1">
    <citation type="submission" date="2018-05" db="EMBL/GenBank/DDBJ databases">
        <authorList>
            <person name="Lanie J.A."/>
            <person name="Ng W.-L."/>
            <person name="Kazmierczak K.M."/>
            <person name="Andrzejewski T.M."/>
            <person name="Davidsen T.M."/>
            <person name="Wayne K.J."/>
            <person name="Tettelin H."/>
            <person name="Glass J.I."/>
            <person name="Rusch D."/>
            <person name="Podicherti R."/>
            <person name="Tsui H.-C.T."/>
            <person name="Winkler M.E."/>
        </authorList>
    </citation>
    <scope>NUCLEOTIDE SEQUENCE</scope>
</reference>
<name>A0A382YCD4_9ZZZZ</name>
<dbReference type="InterPro" id="IPR037284">
    <property type="entry name" value="SUF_FeS_clus_asmbl_SufBD_sf"/>
</dbReference>
<dbReference type="InterPro" id="IPR055346">
    <property type="entry name" value="Fe-S_cluster_assembly_SufBD"/>
</dbReference>
<dbReference type="PANTHER" id="PTHR43575">
    <property type="entry name" value="PROTEIN ABCI7, CHLOROPLASTIC"/>
    <property type="match status" value="1"/>
</dbReference>
<feature type="non-terminal residue" evidence="2">
    <location>
        <position position="1"/>
    </location>
</feature>
<dbReference type="GO" id="GO:0016226">
    <property type="term" value="P:iron-sulfur cluster assembly"/>
    <property type="evidence" value="ECO:0007669"/>
    <property type="project" value="InterPro"/>
</dbReference>
<evidence type="ECO:0000313" key="2">
    <source>
        <dbReference type="EMBL" id="SVD80894.1"/>
    </source>
</evidence>
<dbReference type="EMBL" id="UINC01174664">
    <property type="protein sequence ID" value="SVD80894.1"/>
    <property type="molecule type" value="Genomic_DNA"/>
</dbReference>
<feature type="domain" description="SUF system FeS cluster assembly SufBD core" evidence="1">
    <location>
        <begin position="2"/>
        <end position="163"/>
    </location>
</feature>
<organism evidence="2">
    <name type="scientific">marine metagenome</name>
    <dbReference type="NCBI Taxonomy" id="408172"/>
    <lineage>
        <taxon>unclassified sequences</taxon>
        <taxon>metagenomes</taxon>
        <taxon>ecological metagenomes</taxon>
    </lineage>
</organism>
<accession>A0A382YCD4</accession>
<dbReference type="InterPro" id="IPR000825">
    <property type="entry name" value="SUF_FeS_clus_asmbl_SufBD_core"/>
</dbReference>
<dbReference type="AlphaFoldDB" id="A0A382YCD4"/>
<evidence type="ECO:0000259" key="1">
    <source>
        <dbReference type="Pfam" id="PF01458"/>
    </source>
</evidence>